<feature type="compositionally biased region" description="Polar residues" evidence="1">
    <location>
        <begin position="66"/>
        <end position="80"/>
    </location>
</feature>
<feature type="compositionally biased region" description="Polar residues" evidence="1">
    <location>
        <begin position="46"/>
        <end position="57"/>
    </location>
</feature>
<accession>A0A9P6NA60</accession>
<reference evidence="2" key="1">
    <citation type="submission" date="2013-11" db="EMBL/GenBank/DDBJ databases">
        <title>Genome sequence of the fusiform rust pathogen reveals effectors for host alternation and coevolution with pine.</title>
        <authorList>
            <consortium name="DOE Joint Genome Institute"/>
            <person name="Smith K."/>
            <person name="Pendleton A."/>
            <person name="Kubisiak T."/>
            <person name="Anderson C."/>
            <person name="Salamov A."/>
            <person name="Aerts A."/>
            <person name="Riley R."/>
            <person name="Clum A."/>
            <person name="Lindquist E."/>
            <person name="Ence D."/>
            <person name="Campbell M."/>
            <person name="Kronenberg Z."/>
            <person name="Feau N."/>
            <person name="Dhillon B."/>
            <person name="Hamelin R."/>
            <person name="Burleigh J."/>
            <person name="Smith J."/>
            <person name="Yandell M."/>
            <person name="Nelson C."/>
            <person name="Grigoriev I."/>
            <person name="Davis J."/>
        </authorList>
    </citation>
    <scope>NUCLEOTIDE SEQUENCE</scope>
    <source>
        <strain evidence="2">G11</strain>
    </source>
</reference>
<evidence type="ECO:0000256" key="1">
    <source>
        <dbReference type="SAM" id="MobiDB-lite"/>
    </source>
</evidence>
<feature type="region of interest" description="Disordered" evidence="1">
    <location>
        <begin position="32"/>
        <end position="93"/>
    </location>
</feature>
<dbReference type="Proteomes" id="UP000886653">
    <property type="component" value="Unassembled WGS sequence"/>
</dbReference>
<organism evidence="2 3">
    <name type="scientific">Cronartium quercuum f. sp. fusiforme G11</name>
    <dbReference type="NCBI Taxonomy" id="708437"/>
    <lineage>
        <taxon>Eukaryota</taxon>
        <taxon>Fungi</taxon>
        <taxon>Dikarya</taxon>
        <taxon>Basidiomycota</taxon>
        <taxon>Pucciniomycotina</taxon>
        <taxon>Pucciniomycetes</taxon>
        <taxon>Pucciniales</taxon>
        <taxon>Coleosporiaceae</taxon>
        <taxon>Cronartium</taxon>
    </lineage>
</organism>
<keyword evidence="3" id="KW-1185">Reference proteome</keyword>
<evidence type="ECO:0000313" key="3">
    <source>
        <dbReference type="Proteomes" id="UP000886653"/>
    </source>
</evidence>
<dbReference type="EMBL" id="MU167369">
    <property type="protein sequence ID" value="KAG0141837.1"/>
    <property type="molecule type" value="Genomic_DNA"/>
</dbReference>
<gene>
    <name evidence="2" type="ORF">CROQUDRAFT_110232</name>
</gene>
<dbReference type="AlphaFoldDB" id="A0A9P6NA60"/>
<evidence type="ECO:0000313" key="2">
    <source>
        <dbReference type="EMBL" id="KAG0141837.1"/>
    </source>
</evidence>
<comment type="caution">
    <text evidence="2">The sequence shown here is derived from an EMBL/GenBank/DDBJ whole genome shotgun (WGS) entry which is preliminary data.</text>
</comment>
<sequence length="381" mass="43074">MNNQVQSGQGAAILLAGHYHAPSLPQFVDRRHFEAGGPSFPPAYTHNMQGSSLSESNADMDRGFPSQATGSSHTGSSTNDLHGPSDKGSETMRPVPLLSKMDVFNIHHKKITVSHSKEENQQLIEKPPSPSQTLDAINKLDFQLENAYVGKVLELPEADDRWNFLEAQAQFDISSLDGTLFNWESYDLQFTVQVGNVRGLESNLRDLLSFKISQGLDKETAIFRNIINLFILLWTLQPLVAMTLKLEDSRALQIKSFEALASIVQHEQYAMEPNKLPRPQIYRYNWFHEYPGNVSLKVCRGRAFQNQYFKIYYCIFGRKPVTTTKNKVILDVTLAMLKDYESTKVIPRLSEKQQDSIRKLALNHAKVIKKKFILTDAQGSA</sequence>
<protein>
    <submittedName>
        <fullName evidence="2">Uncharacterized protein</fullName>
    </submittedName>
</protein>
<proteinExistence type="predicted"/>
<name>A0A9P6NA60_9BASI</name>